<dbReference type="Proteomes" id="UP000676336">
    <property type="component" value="Unassembled WGS sequence"/>
</dbReference>
<proteinExistence type="predicted"/>
<evidence type="ECO:0000256" key="3">
    <source>
        <dbReference type="ARBA" id="ARBA00022833"/>
    </source>
</evidence>
<dbReference type="Pfam" id="PF00105">
    <property type="entry name" value="zf-C4"/>
    <property type="match status" value="1"/>
</dbReference>
<dbReference type="InterPro" id="IPR001628">
    <property type="entry name" value="Znf_hrmn_rcpt"/>
</dbReference>
<keyword evidence="2" id="KW-0863">Zinc-finger</keyword>
<feature type="domain" description="Nuclear receptor" evidence="9">
    <location>
        <begin position="4"/>
        <end position="80"/>
    </location>
</feature>
<dbReference type="GO" id="GO:0008270">
    <property type="term" value="F:zinc ion binding"/>
    <property type="evidence" value="ECO:0007669"/>
    <property type="project" value="UniProtKB-KW"/>
</dbReference>
<dbReference type="GO" id="GO:0000978">
    <property type="term" value="F:RNA polymerase II cis-regulatory region sequence-specific DNA binding"/>
    <property type="evidence" value="ECO:0007669"/>
    <property type="project" value="TreeGrafter"/>
</dbReference>
<evidence type="ECO:0000256" key="4">
    <source>
        <dbReference type="ARBA" id="ARBA00023015"/>
    </source>
</evidence>
<reference evidence="10" key="1">
    <citation type="submission" date="2021-02" db="EMBL/GenBank/DDBJ databases">
        <authorList>
            <person name="Nowell W R."/>
        </authorList>
    </citation>
    <scope>NUCLEOTIDE SEQUENCE</scope>
</reference>
<keyword evidence="6" id="KW-0804">Transcription</keyword>
<dbReference type="InterPro" id="IPR050234">
    <property type="entry name" value="Nuclear_hormone_rcpt_NR1"/>
</dbReference>
<evidence type="ECO:0000313" key="11">
    <source>
        <dbReference type="Proteomes" id="UP000676336"/>
    </source>
</evidence>
<comment type="caution">
    <text evidence="10">The sequence shown here is derived from an EMBL/GenBank/DDBJ whole genome shotgun (WGS) entry which is preliminary data.</text>
</comment>
<dbReference type="GO" id="GO:0000122">
    <property type="term" value="P:negative regulation of transcription by RNA polymerase II"/>
    <property type="evidence" value="ECO:0007669"/>
    <property type="project" value="TreeGrafter"/>
</dbReference>
<keyword evidence="3" id="KW-0862">Zinc</keyword>
<dbReference type="Gene3D" id="3.30.50.10">
    <property type="entry name" value="Erythroid Transcription Factor GATA-1, subunit A"/>
    <property type="match status" value="1"/>
</dbReference>
<accession>A0A8S2L996</accession>
<evidence type="ECO:0000256" key="2">
    <source>
        <dbReference type="ARBA" id="ARBA00022771"/>
    </source>
</evidence>
<dbReference type="SMART" id="SM00399">
    <property type="entry name" value="ZnF_C4"/>
    <property type="match status" value="1"/>
</dbReference>
<dbReference type="PROSITE" id="PS00031">
    <property type="entry name" value="NUCLEAR_REC_DBD_1"/>
    <property type="match status" value="1"/>
</dbReference>
<dbReference type="GO" id="GO:0004879">
    <property type="term" value="F:nuclear receptor activity"/>
    <property type="evidence" value="ECO:0007669"/>
    <property type="project" value="TreeGrafter"/>
</dbReference>
<organism evidence="10 11">
    <name type="scientific">Rotaria magnacalcarata</name>
    <dbReference type="NCBI Taxonomy" id="392030"/>
    <lineage>
        <taxon>Eukaryota</taxon>
        <taxon>Metazoa</taxon>
        <taxon>Spiralia</taxon>
        <taxon>Gnathifera</taxon>
        <taxon>Rotifera</taxon>
        <taxon>Eurotatoria</taxon>
        <taxon>Bdelloidea</taxon>
        <taxon>Philodinida</taxon>
        <taxon>Philodinidae</taxon>
        <taxon>Rotaria</taxon>
    </lineage>
</organism>
<keyword evidence="1" id="KW-0479">Metal-binding</keyword>
<evidence type="ECO:0000256" key="7">
    <source>
        <dbReference type="ARBA" id="ARBA00023170"/>
    </source>
</evidence>
<evidence type="ECO:0000256" key="1">
    <source>
        <dbReference type="ARBA" id="ARBA00022723"/>
    </source>
</evidence>
<keyword evidence="4" id="KW-0805">Transcription regulation</keyword>
<name>A0A8S2L996_9BILA</name>
<evidence type="ECO:0000256" key="6">
    <source>
        <dbReference type="ARBA" id="ARBA00023163"/>
    </source>
</evidence>
<dbReference type="EMBL" id="CAJOBI010001625">
    <property type="protein sequence ID" value="CAF3891339.1"/>
    <property type="molecule type" value="Genomic_DNA"/>
</dbReference>
<keyword evidence="7" id="KW-0675">Receptor</keyword>
<dbReference type="SUPFAM" id="SSF57716">
    <property type="entry name" value="Glucocorticoid receptor-like (DNA-binding domain)"/>
    <property type="match status" value="1"/>
</dbReference>
<keyword evidence="8" id="KW-0539">Nucleus</keyword>
<dbReference type="PROSITE" id="PS51030">
    <property type="entry name" value="NUCLEAR_REC_DBD_2"/>
    <property type="match status" value="1"/>
</dbReference>
<gene>
    <name evidence="10" type="ORF">SMN809_LOCUS6139</name>
</gene>
<evidence type="ECO:0000256" key="8">
    <source>
        <dbReference type="ARBA" id="ARBA00023242"/>
    </source>
</evidence>
<dbReference type="InterPro" id="IPR013088">
    <property type="entry name" value="Znf_NHR/GATA"/>
</dbReference>
<evidence type="ECO:0000259" key="9">
    <source>
        <dbReference type="PROSITE" id="PS51030"/>
    </source>
</evidence>
<dbReference type="PANTHER" id="PTHR24082:SF283">
    <property type="entry name" value="NUCLEAR HORMONE RECEPTOR HR96"/>
    <property type="match status" value="1"/>
</dbReference>
<protein>
    <recommendedName>
        <fullName evidence="9">Nuclear receptor domain-containing protein</fullName>
    </recommendedName>
</protein>
<dbReference type="GO" id="GO:0045944">
    <property type="term" value="P:positive regulation of transcription by RNA polymerase II"/>
    <property type="evidence" value="ECO:0007669"/>
    <property type="project" value="TreeGrafter"/>
</dbReference>
<dbReference type="GO" id="GO:0030154">
    <property type="term" value="P:cell differentiation"/>
    <property type="evidence" value="ECO:0007669"/>
    <property type="project" value="TreeGrafter"/>
</dbReference>
<evidence type="ECO:0000256" key="5">
    <source>
        <dbReference type="ARBA" id="ARBA00023125"/>
    </source>
</evidence>
<evidence type="ECO:0000313" key="10">
    <source>
        <dbReference type="EMBL" id="CAF3891339.1"/>
    </source>
</evidence>
<dbReference type="PRINTS" id="PR00047">
    <property type="entry name" value="STROIDFINGER"/>
</dbReference>
<keyword evidence="5" id="KW-0238">DNA-binding</keyword>
<dbReference type="AlphaFoldDB" id="A0A8S2L996"/>
<dbReference type="PANTHER" id="PTHR24082">
    <property type="entry name" value="NUCLEAR HORMONE RECEPTOR"/>
    <property type="match status" value="1"/>
</dbReference>
<sequence length="119" mass="13674">MDSSALCVVCGATAIGRNFDAYTCLSCKAFFRRNAYNEHLRYTCRVLSKCEITIITRRHCSACRLNKCFQRGMKKELIRSLTAINRATSGMIISRQFHERQKPKLTTVSLFQLKVVNIF</sequence>